<sequence length="239" mass="26501">MEALCLREIKSFFGSPIGYLVIIVFLIVNGIFLWVLDGDYNIPQSGFADLSPFFFLSPWVFLFLIPAVTMRSFSEEIKQGTIELLLTKPLSPWQIVLGKFFGVLTLVLLAILPTLVYVWVLQEYLLAGQTFDLGSVIGSYLGLLFLGAAYVAMGLFASSLTSNQVVSFILAVLFCLLASYGLTFLDSVQALHGIGKLGIHAHFSSISRGVIDTRDLLYFISFSALFLSLTVFRINQLRK</sequence>
<evidence type="ECO:0000256" key="2">
    <source>
        <dbReference type="ARBA" id="ARBA00022475"/>
    </source>
</evidence>
<dbReference type="RefSeq" id="WP_115091111.1">
    <property type="nucleotide sequence ID" value="NZ_CP068107.1"/>
</dbReference>
<accession>A0A378RNC0</accession>
<evidence type="ECO:0000256" key="5">
    <source>
        <dbReference type="ARBA" id="ARBA00023136"/>
    </source>
</evidence>
<feature type="transmembrane region" description="Helical" evidence="6">
    <location>
        <begin position="216"/>
        <end position="234"/>
    </location>
</feature>
<dbReference type="EMBL" id="UGQL01000001">
    <property type="protein sequence ID" value="STZ28208.1"/>
    <property type="molecule type" value="Genomic_DNA"/>
</dbReference>
<keyword evidence="4 6" id="KW-1133">Transmembrane helix</keyword>
<evidence type="ECO:0000256" key="6">
    <source>
        <dbReference type="SAM" id="Phobius"/>
    </source>
</evidence>
<dbReference type="InterPro" id="IPR051449">
    <property type="entry name" value="ABC-2_transporter_component"/>
</dbReference>
<dbReference type="PANTHER" id="PTHR30294:SF29">
    <property type="entry name" value="MULTIDRUG ABC TRANSPORTER PERMEASE YBHS-RELATED"/>
    <property type="match status" value="1"/>
</dbReference>
<keyword evidence="9" id="KW-1185">Reference proteome</keyword>
<feature type="transmembrane region" description="Helical" evidence="6">
    <location>
        <begin position="12"/>
        <end position="36"/>
    </location>
</feature>
<dbReference type="GO" id="GO:0005886">
    <property type="term" value="C:plasma membrane"/>
    <property type="evidence" value="ECO:0007669"/>
    <property type="project" value="UniProtKB-SubCell"/>
</dbReference>
<feature type="transmembrane region" description="Helical" evidence="6">
    <location>
        <begin position="165"/>
        <end position="185"/>
    </location>
</feature>
<feature type="domain" description="ABC-2 type transporter transmembrane" evidence="7">
    <location>
        <begin position="44"/>
        <end position="192"/>
    </location>
</feature>
<keyword evidence="2" id="KW-1003">Cell membrane</keyword>
<keyword evidence="3 6" id="KW-0812">Transmembrane</keyword>
<evidence type="ECO:0000256" key="4">
    <source>
        <dbReference type="ARBA" id="ARBA00022989"/>
    </source>
</evidence>
<feature type="transmembrane region" description="Helical" evidence="6">
    <location>
        <begin position="95"/>
        <end position="120"/>
    </location>
</feature>
<dbReference type="InterPro" id="IPR019860">
    <property type="entry name" value="Motility-assoc_ABC_perm_GldF"/>
</dbReference>
<evidence type="ECO:0000256" key="3">
    <source>
        <dbReference type="ARBA" id="ARBA00022692"/>
    </source>
</evidence>
<protein>
    <submittedName>
        <fullName evidence="8">ABC-type transport system involved in multi-copper enzyme maturation, permease component</fullName>
    </submittedName>
</protein>
<organism evidence="8 9">
    <name type="scientific">Myroides odoratus</name>
    <name type="common">Flavobacterium odoratum</name>
    <dbReference type="NCBI Taxonomy" id="256"/>
    <lineage>
        <taxon>Bacteria</taxon>
        <taxon>Pseudomonadati</taxon>
        <taxon>Bacteroidota</taxon>
        <taxon>Flavobacteriia</taxon>
        <taxon>Flavobacteriales</taxon>
        <taxon>Flavobacteriaceae</taxon>
        <taxon>Myroides</taxon>
    </lineage>
</organism>
<evidence type="ECO:0000256" key="1">
    <source>
        <dbReference type="ARBA" id="ARBA00004651"/>
    </source>
</evidence>
<reference evidence="8 9" key="1">
    <citation type="submission" date="2018-06" db="EMBL/GenBank/DDBJ databases">
        <authorList>
            <consortium name="Pathogen Informatics"/>
            <person name="Doyle S."/>
        </authorList>
    </citation>
    <scope>NUCLEOTIDE SEQUENCE [LARGE SCALE GENOMIC DNA]</scope>
    <source>
        <strain evidence="8 9">NCTC11179</strain>
    </source>
</reference>
<dbReference type="AlphaFoldDB" id="A0A378RNC0"/>
<evidence type="ECO:0000259" key="7">
    <source>
        <dbReference type="Pfam" id="PF12698"/>
    </source>
</evidence>
<feature type="transmembrane region" description="Helical" evidence="6">
    <location>
        <begin position="56"/>
        <end position="74"/>
    </location>
</feature>
<dbReference type="Pfam" id="PF12698">
    <property type="entry name" value="ABC2_membrane_3"/>
    <property type="match status" value="1"/>
</dbReference>
<comment type="subcellular location">
    <subcellularLocation>
        <location evidence="1">Cell membrane</location>
        <topology evidence="1">Multi-pass membrane protein</topology>
    </subcellularLocation>
</comment>
<dbReference type="Proteomes" id="UP000255024">
    <property type="component" value="Unassembled WGS sequence"/>
</dbReference>
<proteinExistence type="predicted"/>
<name>A0A378RNC0_MYROD</name>
<dbReference type="GO" id="GO:0140359">
    <property type="term" value="F:ABC-type transporter activity"/>
    <property type="evidence" value="ECO:0007669"/>
    <property type="project" value="InterPro"/>
</dbReference>
<dbReference type="NCBIfam" id="TIGR03518">
    <property type="entry name" value="ABC_perm_GldF"/>
    <property type="match status" value="1"/>
</dbReference>
<gene>
    <name evidence="8" type="ORF">NCTC11179_01750</name>
</gene>
<keyword evidence="5 6" id="KW-0472">Membrane</keyword>
<evidence type="ECO:0000313" key="8">
    <source>
        <dbReference type="EMBL" id="STZ28208.1"/>
    </source>
</evidence>
<dbReference type="PANTHER" id="PTHR30294">
    <property type="entry name" value="MEMBRANE COMPONENT OF ABC TRANSPORTER YHHJ-RELATED"/>
    <property type="match status" value="1"/>
</dbReference>
<evidence type="ECO:0000313" key="9">
    <source>
        <dbReference type="Proteomes" id="UP000255024"/>
    </source>
</evidence>
<feature type="transmembrane region" description="Helical" evidence="6">
    <location>
        <begin position="140"/>
        <end position="158"/>
    </location>
</feature>
<dbReference type="InterPro" id="IPR013525">
    <property type="entry name" value="ABC2_TM"/>
</dbReference>